<dbReference type="AlphaFoldDB" id="A0A3A9JYJ8"/>
<evidence type="ECO:0000313" key="4">
    <source>
        <dbReference type="EMBL" id="RKL65964.1"/>
    </source>
</evidence>
<name>A0A3A9JYJ8_9BACI</name>
<keyword evidence="5" id="KW-1185">Reference proteome</keyword>
<keyword evidence="2" id="KW-0238">DNA-binding</keyword>
<dbReference type="InterPro" id="IPR043128">
    <property type="entry name" value="Rev_trsase/Diguanyl_cyclase"/>
</dbReference>
<dbReference type="RefSeq" id="WP_110934960.1">
    <property type="nucleotide sequence ID" value="NZ_KZ614146.1"/>
</dbReference>
<dbReference type="GO" id="GO:0042276">
    <property type="term" value="P:error-prone translesion synthesis"/>
    <property type="evidence" value="ECO:0007669"/>
    <property type="project" value="TreeGrafter"/>
</dbReference>
<dbReference type="PANTHER" id="PTHR11076">
    <property type="entry name" value="DNA REPAIR POLYMERASE UMUC / TRANSFERASE FAMILY MEMBER"/>
    <property type="match status" value="1"/>
</dbReference>
<comment type="function">
    <text evidence="2">Poorly processive, error-prone DNA polymerase involved in untargeted mutagenesis. Copies undamaged DNA at stalled replication forks, which arise in vivo from mismatched or misaligned primer ends. These misaligned primers can be extended by PolIV. Exhibits no 3'-5' exonuclease (proofreading) activity. May be involved in translesional synthesis, in conjunction with the beta clamp from PolIII.</text>
</comment>
<keyword evidence="2" id="KW-0235">DNA replication</keyword>
<dbReference type="NCBIfam" id="NF002848">
    <property type="entry name" value="PRK03103.1"/>
    <property type="match status" value="1"/>
</dbReference>
<protein>
    <recommendedName>
        <fullName evidence="2">DNA polymerase IV</fullName>
        <shortName evidence="2">Pol IV</shortName>
        <ecNumber evidence="2">2.7.7.7</ecNumber>
    </recommendedName>
</protein>
<gene>
    <name evidence="4" type="primary">polYB</name>
    <name evidence="2" type="synonym">dinB</name>
    <name evidence="4" type="synonym">yqjW</name>
    <name evidence="4" type="ORF">CR203_17995</name>
</gene>
<dbReference type="HAMAP" id="MF_01113">
    <property type="entry name" value="DNApol_IV"/>
    <property type="match status" value="1"/>
</dbReference>
<dbReference type="PANTHER" id="PTHR11076:SF35">
    <property type="entry name" value="DNA REPAIR PROTEIN HOMOLOG YOBH"/>
    <property type="match status" value="1"/>
</dbReference>
<keyword evidence="2 4" id="KW-0548">Nucleotidyltransferase</keyword>
<dbReference type="SUPFAM" id="SSF100879">
    <property type="entry name" value="Lesion bypass DNA polymerase (Y-family), little finger domain"/>
    <property type="match status" value="1"/>
</dbReference>
<feature type="site" description="Substrate discrimination" evidence="2">
    <location>
        <position position="14"/>
    </location>
</feature>
<comment type="catalytic activity">
    <reaction evidence="2">
        <text>DNA(n) + a 2'-deoxyribonucleoside 5'-triphosphate = DNA(n+1) + diphosphate</text>
        <dbReference type="Rhea" id="RHEA:22508"/>
        <dbReference type="Rhea" id="RHEA-COMP:17339"/>
        <dbReference type="Rhea" id="RHEA-COMP:17340"/>
        <dbReference type="ChEBI" id="CHEBI:33019"/>
        <dbReference type="ChEBI" id="CHEBI:61560"/>
        <dbReference type="ChEBI" id="CHEBI:173112"/>
        <dbReference type="EC" id="2.7.7.7"/>
    </reaction>
</comment>
<dbReference type="Gene3D" id="3.40.1170.60">
    <property type="match status" value="1"/>
</dbReference>
<dbReference type="GO" id="GO:0005829">
    <property type="term" value="C:cytosol"/>
    <property type="evidence" value="ECO:0007669"/>
    <property type="project" value="TreeGrafter"/>
</dbReference>
<dbReference type="Pfam" id="PF11799">
    <property type="entry name" value="IMS_C"/>
    <property type="match status" value="1"/>
</dbReference>
<dbReference type="InterPro" id="IPR001126">
    <property type="entry name" value="UmuC"/>
</dbReference>
<evidence type="ECO:0000256" key="1">
    <source>
        <dbReference type="ARBA" id="ARBA00010945"/>
    </source>
</evidence>
<dbReference type="OrthoDB" id="9808813at2"/>
<dbReference type="Gene3D" id="3.30.1490.100">
    <property type="entry name" value="DNA polymerase, Y-family, little finger domain"/>
    <property type="match status" value="1"/>
</dbReference>
<dbReference type="InterPro" id="IPR050116">
    <property type="entry name" value="DNA_polymerase-Y"/>
</dbReference>
<evidence type="ECO:0000313" key="5">
    <source>
        <dbReference type="Proteomes" id="UP000281498"/>
    </source>
</evidence>
<dbReference type="GO" id="GO:0003887">
    <property type="term" value="F:DNA-directed DNA polymerase activity"/>
    <property type="evidence" value="ECO:0007669"/>
    <property type="project" value="UniProtKB-UniRule"/>
</dbReference>
<dbReference type="Pfam" id="PF00817">
    <property type="entry name" value="IMS"/>
    <property type="match status" value="1"/>
</dbReference>
<dbReference type="PROSITE" id="PS50173">
    <property type="entry name" value="UMUC"/>
    <property type="match status" value="1"/>
</dbReference>
<feature type="binding site" evidence="2">
    <location>
        <position position="105"/>
    </location>
    <ligand>
        <name>Mg(2+)</name>
        <dbReference type="ChEBI" id="CHEBI:18420"/>
    </ligand>
</feature>
<dbReference type="GO" id="GO:0009432">
    <property type="term" value="P:SOS response"/>
    <property type="evidence" value="ECO:0007669"/>
    <property type="project" value="TreeGrafter"/>
</dbReference>
<dbReference type="InterPro" id="IPR017961">
    <property type="entry name" value="DNA_pol_Y-fam_little_finger"/>
</dbReference>
<comment type="cofactor">
    <cofactor evidence="2">
        <name>Mg(2+)</name>
        <dbReference type="ChEBI" id="CHEBI:18420"/>
    </cofactor>
    <text evidence="2">Binds 2 magnesium ions per subunit.</text>
</comment>
<dbReference type="SUPFAM" id="SSF56672">
    <property type="entry name" value="DNA/RNA polymerases"/>
    <property type="match status" value="1"/>
</dbReference>
<feature type="domain" description="UmuC" evidence="3">
    <location>
        <begin position="5"/>
        <end position="190"/>
    </location>
</feature>
<sequence length="410" mass="46578">MKKVIFLVDMQSFFASVEKAKHYKNLDQPLVVSGDPKRRSGVILAACPLAKKSGIKNGERLWEAQQKCPHLVVVPPTMQEYIDSSLAITEILERYTDIVEPYSIDEQFMDLTHSQKLFGDPYEIARQIQHDIQKQIRVRARVGIGENKVLAKMACDNFAKKTKEGIFHLKKEELTHTLWPMPIENLFRAGTRMSHHLRMMAIRTIGELAQTDVKKIKNRWGIHGQVLWMNANGVDYSPVSTSSTNSQKAIGHGMTLPSDYHKKEDIKVVLLELCEEVCLRARSSHVMGQTITLSMSGASYDHPTGFHRQLTMMEPTNVTTSVFHYACELLETFWDTFPIRRLGVSLSSLTSDQMVQLSLFDPDQEHRIQLGYTMDEINVKYGKTSIRRASALLQASQSDERAAKIGGHYK</sequence>
<dbReference type="Proteomes" id="UP000281498">
    <property type="component" value="Unassembled WGS sequence"/>
</dbReference>
<comment type="caution">
    <text evidence="4">The sequence shown here is derived from an EMBL/GenBank/DDBJ whole genome shotgun (WGS) entry which is preliminary data.</text>
</comment>
<dbReference type="Gene3D" id="1.10.150.20">
    <property type="entry name" value="5' to 3' exonuclease, C-terminal subdomain"/>
    <property type="match status" value="1"/>
</dbReference>
<dbReference type="GO" id="GO:0006281">
    <property type="term" value="P:DNA repair"/>
    <property type="evidence" value="ECO:0007669"/>
    <property type="project" value="UniProtKB-UniRule"/>
</dbReference>
<keyword evidence="2" id="KW-0227">DNA damage</keyword>
<feature type="active site" evidence="2">
    <location>
        <position position="106"/>
    </location>
</feature>
<evidence type="ECO:0000259" key="3">
    <source>
        <dbReference type="PROSITE" id="PS50173"/>
    </source>
</evidence>
<proteinExistence type="inferred from homology"/>
<comment type="subunit">
    <text evidence="2">Monomer.</text>
</comment>
<dbReference type="InterPro" id="IPR022880">
    <property type="entry name" value="DNApol_IV"/>
</dbReference>
<feature type="binding site" evidence="2">
    <location>
        <position position="9"/>
    </location>
    <ligand>
        <name>Mg(2+)</name>
        <dbReference type="ChEBI" id="CHEBI:18420"/>
    </ligand>
</feature>
<dbReference type="InterPro" id="IPR043502">
    <property type="entry name" value="DNA/RNA_pol_sf"/>
</dbReference>
<reference evidence="4 5" key="1">
    <citation type="submission" date="2017-10" db="EMBL/GenBank/DDBJ databases">
        <title>Bacillus sp. nov., a halophilic bacterium isolated from a Keqin Lake.</title>
        <authorList>
            <person name="Wang H."/>
        </authorList>
    </citation>
    <scope>NUCLEOTIDE SEQUENCE [LARGE SCALE GENOMIC DNA]</scope>
    <source>
        <strain evidence="4 5">KCTC 13187</strain>
    </source>
</reference>
<evidence type="ECO:0000256" key="2">
    <source>
        <dbReference type="HAMAP-Rule" id="MF_01113"/>
    </source>
</evidence>
<keyword evidence="2" id="KW-0460">Magnesium</keyword>
<accession>A0A3A9JYJ8</accession>
<dbReference type="InterPro" id="IPR036775">
    <property type="entry name" value="DNA_pol_Y-fam_lit_finger_sf"/>
</dbReference>
<keyword evidence="2" id="KW-0234">DNA repair</keyword>
<comment type="similarity">
    <text evidence="1 2">Belongs to the DNA polymerase type-Y family.</text>
</comment>
<keyword evidence="2" id="KW-0515">Mutator protein</keyword>
<dbReference type="GO" id="GO:0003684">
    <property type="term" value="F:damaged DNA binding"/>
    <property type="evidence" value="ECO:0007669"/>
    <property type="project" value="InterPro"/>
</dbReference>
<dbReference type="CDD" id="cd01700">
    <property type="entry name" value="PolY_Pol_V_umuC"/>
    <property type="match status" value="1"/>
</dbReference>
<dbReference type="EMBL" id="PDOE01000010">
    <property type="protein sequence ID" value="RKL65964.1"/>
    <property type="molecule type" value="Genomic_DNA"/>
</dbReference>
<organism evidence="4 5">
    <name type="scientific">Salipaludibacillus neizhouensis</name>
    <dbReference type="NCBI Taxonomy" id="885475"/>
    <lineage>
        <taxon>Bacteria</taxon>
        <taxon>Bacillati</taxon>
        <taxon>Bacillota</taxon>
        <taxon>Bacilli</taxon>
        <taxon>Bacillales</taxon>
        <taxon>Bacillaceae</taxon>
    </lineage>
</organism>
<keyword evidence="2" id="KW-0239">DNA-directed DNA polymerase</keyword>
<keyword evidence="2" id="KW-0963">Cytoplasm</keyword>
<keyword evidence="2 4" id="KW-0808">Transferase</keyword>
<keyword evidence="2" id="KW-0479">Metal-binding</keyword>
<dbReference type="EC" id="2.7.7.7" evidence="2"/>
<dbReference type="GO" id="GO:0006261">
    <property type="term" value="P:DNA-templated DNA replication"/>
    <property type="evidence" value="ECO:0007669"/>
    <property type="project" value="UniProtKB-UniRule"/>
</dbReference>
<dbReference type="GO" id="GO:0000287">
    <property type="term" value="F:magnesium ion binding"/>
    <property type="evidence" value="ECO:0007669"/>
    <property type="project" value="UniProtKB-UniRule"/>
</dbReference>
<comment type="subcellular location">
    <subcellularLocation>
        <location evidence="2">Cytoplasm</location>
    </subcellularLocation>
</comment>
<dbReference type="Gene3D" id="3.30.70.270">
    <property type="match status" value="1"/>
</dbReference>